<name>A0A7Y9JM77_9MICO</name>
<organism evidence="7 8">
    <name type="scientific">Microbacterium pseudoresistens</name>
    <dbReference type="NCBI Taxonomy" id="640634"/>
    <lineage>
        <taxon>Bacteria</taxon>
        <taxon>Bacillati</taxon>
        <taxon>Actinomycetota</taxon>
        <taxon>Actinomycetes</taxon>
        <taxon>Micrococcales</taxon>
        <taxon>Microbacteriaceae</taxon>
        <taxon>Microbacterium</taxon>
    </lineage>
</organism>
<protein>
    <submittedName>
        <fullName evidence="7">Site-specific recombinase XerD</fullName>
    </submittedName>
</protein>
<dbReference type="PANTHER" id="PTHR30349:SF41">
    <property type="entry name" value="INTEGRASE_RECOMBINASE PROTEIN MJ0367-RELATED"/>
    <property type="match status" value="1"/>
</dbReference>
<dbReference type="RefSeq" id="WP_343045372.1">
    <property type="nucleotide sequence ID" value="NZ_BAABLC010000001.1"/>
</dbReference>
<evidence type="ECO:0000256" key="1">
    <source>
        <dbReference type="ARBA" id="ARBA00008857"/>
    </source>
</evidence>
<dbReference type="GO" id="GO:0003677">
    <property type="term" value="F:DNA binding"/>
    <property type="evidence" value="ECO:0007669"/>
    <property type="project" value="UniProtKB-UniRule"/>
</dbReference>
<dbReference type="SUPFAM" id="SSF56349">
    <property type="entry name" value="DNA breaking-rejoining enzymes"/>
    <property type="match status" value="1"/>
</dbReference>
<keyword evidence="3" id="KW-0233">DNA recombination</keyword>
<dbReference type="InterPro" id="IPR002104">
    <property type="entry name" value="Integrase_catalytic"/>
</dbReference>
<accession>A0A7Y9JM77</accession>
<proteinExistence type="inferred from homology"/>
<dbReference type="InterPro" id="IPR050090">
    <property type="entry name" value="Tyrosine_recombinase_XerCD"/>
</dbReference>
<evidence type="ECO:0000256" key="3">
    <source>
        <dbReference type="ARBA" id="ARBA00023172"/>
    </source>
</evidence>
<dbReference type="InterPro" id="IPR044068">
    <property type="entry name" value="CB"/>
</dbReference>
<comment type="caution">
    <text evidence="7">The sequence shown here is derived from an EMBL/GenBank/DDBJ whole genome shotgun (WGS) entry which is preliminary data.</text>
</comment>
<dbReference type="Proteomes" id="UP000552045">
    <property type="component" value="Unassembled WGS sequence"/>
</dbReference>
<dbReference type="PROSITE" id="PS51900">
    <property type="entry name" value="CB"/>
    <property type="match status" value="1"/>
</dbReference>
<evidence type="ECO:0000259" key="6">
    <source>
        <dbReference type="PROSITE" id="PS51900"/>
    </source>
</evidence>
<dbReference type="Gene3D" id="1.10.443.10">
    <property type="entry name" value="Intergrase catalytic core"/>
    <property type="match status" value="1"/>
</dbReference>
<comment type="similarity">
    <text evidence="1">Belongs to the 'phage' integrase family.</text>
</comment>
<dbReference type="PANTHER" id="PTHR30349">
    <property type="entry name" value="PHAGE INTEGRASE-RELATED"/>
    <property type="match status" value="1"/>
</dbReference>
<dbReference type="EMBL" id="JACCBH010000001">
    <property type="protein sequence ID" value="NYD54487.1"/>
    <property type="molecule type" value="Genomic_DNA"/>
</dbReference>
<dbReference type="GO" id="GO:0006310">
    <property type="term" value="P:DNA recombination"/>
    <property type="evidence" value="ECO:0007669"/>
    <property type="project" value="UniProtKB-KW"/>
</dbReference>
<keyword evidence="2 4" id="KW-0238">DNA-binding</keyword>
<reference evidence="7 8" key="1">
    <citation type="submission" date="2020-07" db="EMBL/GenBank/DDBJ databases">
        <title>Sequencing the genomes of 1000 actinobacteria strains.</title>
        <authorList>
            <person name="Klenk H.-P."/>
        </authorList>
    </citation>
    <scope>NUCLEOTIDE SEQUENCE [LARGE SCALE GENOMIC DNA]</scope>
    <source>
        <strain evidence="7 8">DSM 22185</strain>
    </source>
</reference>
<dbReference type="InterPro" id="IPR010998">
    <property type="entry name" value="Integrase_recombinase_N"/>
</dbReference>
<gene>
    <name evidence="7" type="ORF">BKA02_001542</name>
</gene>
<evidence type="ECO:0000313" key="8">
    <source>
        <dbReference type="Proteomes" id="UP000552045"/>
    </source>
</evidence>
<evidence type="ECO:0000256" key="4">
    <source>
        <dbReference type="PROSITE-ProRule" id="PRU01248"/>
    </source>
</evidence>
<dbReference type="InterPro" id="IPR011010">
    <property type="entry name" value="DNA_brk_join_enz"/>
</dbReference>
<dbReference type="PROSITE" id="PS51898">
    <property type="entry name" value="TYR_RECOMBINASE"/>
    <property type="match status" value="1"/>
</dbReference>
<dbReference type="Pfam" id="PF00589">
    <property type="entry name" value="Phage_integrase"/>
    <property type="match status" value="1"/>
</dbReference>
<feature type="domain" description="Tyr recombinase" evidence="5">
    <location>
        <begin position="148"/>
        <end position="360"/>
    </location>
</feature>
<keyword evidence="8" id="KW-1185">Reference proteome</keyword>
<dbReference type="Gene3D" id="1.10.150.130">
    <property type="match status" value="1"/>
</dbReference>
<evidence type="ECO:0000259" key="5">
    <source>
        <dbReference type="PROSITE" id="PS51898"/>
    </source>
</evidence>
<evidence type="ECO:0000256" key="2">
    <source>
        <dbReference type="ARBA" id="ARBA00023125"/>
    </source>
</evidence>
<sequence>MSSGPGDVGQSSLRLIGNVVALDEAKYVFESMLDGWSDQQASRGLLARTIDRRRRFIEHFTEYCATYPWQWQPQDLEDYSSRGRSGAKLLSRSTIRGYQTDVRLFCEFLTDQRYGWQAECLTRFGSAPQQICHDWNTITHLLDYEGSPGRRALTFDELEQFFDAADARVESIVRTKRKGALAALRNAQMFKTIYAFGLRRSECVGLDIADLRSNPVAAQFGNFGAVYVRHGKGTRGTGPKRRTVLTVPEFDWIVDGLTHWVDQGRPRMAGDWETGILWPTERRTRVSPRYLNDRFAELRDEAGLPEELTLHSLRHTYVTNLIEWGYSEKFVQDQVGHAFASTTAIYTSVGDDYKNRVLADALKRNTENRNDN</sequence>
<dbReference type="GO" id="GO:0015074">
    <property type="term" value="P:DNA integration"/>
    <property type="evidence" value="ECO:0007669"/>
    <property type="project" value="InterPro"/>
</dbReference>
<dbReference type="InterPro" id="IPR013762">
    <property type="entry name" value="Integrase-like_cat_sf"/>
</dbReference>
<feature type="domain" description="Core-binding (CB)" evidence="6">
    <location>
        <begin position="27"/>
        <end position="110"/>
    </location>
</feature>
<dbReference type="AlphaFoldDB" id="A0A7Y9JM77"/>
<evidence type="ECO:0000313" key="7">
    <source>
        <dbReference type="EMBL" id="NYD54487.1"/>
    </source>
</evidence>